<evidence type="ECO:0000313" key="9">
    <source>
        <dbReference type="EMBL" id="KEZ52935.1"/>
    </source>
</evidence>
<dbReference type="CDD" id="cd07989">
    <property type="entry name" value="LPLAT_AGPAT-like"/>
    <property type="match status" value="1"/>
</dbReference>
<evidence type="ECO:0000256" key="5">
    <source>
        <dbReference type="ARBA" id="ARBA00023098"/>
    </source>
</evidence>
<dbReference type="EC" id="2.3.1.51" evidence="7"/>
<dbReference type="AlphaFoldDB" id="A0A084H023"/>
<gene>
    <name evidence="9" type="ORF">GS18_0208920</name>
</gene>
<dbReference type="GO" id="GO:0003841">
    <property type="term" value="F:1-acylglycerol-3-phosphate O-acyltransferase activity"/>
    <property type="evidence" value="ECO:0007669"/>
    <property type="project" value="UniProtKB-UniRule"/>
</dbReference>
<evidence type="ECO:0000259" key="8">
    <source>
        <dbReference type="SMART" id="SM00563"/>
    </source>
</evidence>
<dbReference type="NCBIfam" id="TIGR00530">
    <property type="entry name" value="AGP_acyltrn"/>
    <property type="match status" value="1"/>
</dbReference>
<evidence type="ECO:0000256" key="2">
    <source>
        <dbReference type="ARBA" id="ARBA00008655"/>
    </source>
</evidence>
<keyword evidence="3 7" id="KW-0444">Lipid biosynthesis</keyword>
<protein>
    <recommendedName>
        <fullName evidence="7">1-acyl-sn-glycerol-3-phosphate acyltransferase</fullName>
        <ecNumber evidence="7">2.3.1.51</ecNumber>
    </recommendedName>
</protein>
<evidence type="ECO:0000313" key="10">
    <source>
        <dbReference type="Proteomes" id="UP000028549"/>
    </source>
</evidence>
<comment type="similarity">
    <text evidence="2 7">Belongs to the 1-acyl-sn-glycerol-3-phosphate acyltransferase family.</text>
</comment>
<dbReference type="EMBL" id="JNVC02000004">
    <property type="protein sequence ID" value="KEZ52935.1"/>
    <property type="molecule type" value="Genomic_DNA"/>
</dbReference>
<dbReference type="PANTHER" id="PTHR10434">
    <property type="entry name" value="1-ACYL-SN-GLYCEROL-3-PHOSPHATE ACYLTRANSFERASE"/>
    <property type="match status" value="1"/>
</dbReference>
<evidence type="ECO:0000256" key="1">
    <source>
        <dbReference type="ARBA" id="ARBA00005189"/>
    </source>
</evidence>
<comment type="pathway">
    <text evidence="1">Lipid metabolism.</text>
</comment>
<comment type="domain">
    <text evidence="7">The HXXXXD motif is essential for acyltransferase activity and may constitute the binding site for the phosphate moiety of the glycerol-3-phosphate.</text>
</comment>
<reference evidence="9 10" key="1">
    <citation type="journal article" date="2005" name="Int. J. Syst. Evol. Microbiol.">
        <title>Bacillus cibi sp. nov., isolated from jeotgal, a traditional Korean fermented seafood.</title>
        <authorList>
            <person name="Yoon J.H."/>
            <person name="Lee C.H."/>
            <person name="Oh T.K."/>
        </authorList>
    </citation>
    <scope>NUCLEOTIDE SEQUENCE [LARGE SCALE GENOMIC DNA]</scope>
    <source>
        <strain evidence="9 10">DSM 16189</strain>
    </source>
</reference>
<dbReference type="GO" id="GO:0006654">
    <property type="term" value="P:phosphatidic acid biosynthetic process"/>
    <property type="evidence" value="ECO:0007669"/>
    <property type="project" value="TreeGrafter"/>
</dbReference>
<evidence type="ECO:0000256" key="6">
    <source>
        <dbReference type="ARBA" id="ARBA00023315"/>
    </source>
</evidence>
<keyword evidence="6 7" id="KW-0012">Acyltransferase</keyword>
<keyword evidence="4 7" id="KW-0808">Transferase</keyword>
<dbReference type="GO" id="GO:0016020">
    <property type="term" value="C:membrane"/>
    <property type="evidence" value="ECO:0007669"/>
    <property type="project" value="InterPro"/>
</dbReference>
<dbReference type="InterPro" id="IPR004552">
    <property type="entry name" value="AGP_acyltrans"/>
</dbReference>
<evidence type="ECO:0000256" key="7">
    <source>
        <dbReference type="RuleBase" id="RU361267"/>
    </source>
</evidence>
<keyword evidence="7" id="KW-1208">Phospholipid metabolism</keyword>
<dbReference type="SUPFAM" id="SSF69593">
    <property type="entry name" value="Glycerol-3-phosphate (1)-acyltransferase"/>
    <property type="match status" value="1"/>
</dbReference>
<dbReference type="Pfam" id="PF01553">
    <property type="entry name" value="Acyltransferase"/>
    <property type="match status" value="1"/>
</dbReference>
<dbReference type="Proteomes" id="UP000028549">
    <property type="component" value="Unassembled WGS sequence"/>
</dbReference>
<sequence length="241" mass="26737">MIRMLVTVLYGIGYLICSLPELSRVKKLDPRLSVEKRDEAAHTLPKNWAASLIRSSGSKVTLEGEHNMPDGPVLIVSNHQSNFDIPVLMSSLKKPAGFLSKTEVKKLPLLPKWMEVMNCIFVDRKNKRQALLSLKEGSEKLKEGHSLIIFPEGTRSKGDDLAEFKTGALRMAAGAGVPIVPVAIDGTYDIMEKQGGWRFKPSQVKVIVCKPVQAEEYTGRDLKTTAEELRQTIAKTLRNPS</sequence>
<dbReference type="RefSeq" id="WP_029565982.1">
    <property type="nucleotide sequence ID" value="NZ_CP176757.1"/>
</dbReference>
<keyword evidence="7" id="KW-0594">Phospholipid biosynthesis</keyword>
<keyword evidence="5 7" id="KW-0443">Lipid metabolism</keyword>
<comment type="catalytic activity">
    <reaction evidence="7">
        <text>a 1-acyl-sn-glycero-3-phosphate + an acyl-CoA = a 1,2-diacyl-sn-glycero-3-phosphate + CoA</text>
        <dbReference type="Rhea" id="RHEA:19709"/>
        <dbReference type="ChEBI" id="CHEBI:57287"/>
        <dbReference type="ChEBI" id="CHEBI:57970"/>
        <dbReference type="ChEBI" id="CHEBI:58342"/>
        <dbReference type="ChEBI" id="CHEBI:58608"/>
        <dbReference type="EC" id="2.3.1.51"/>
    </reaction>
</comment>
<dbReference type="SMART" id="SM00563">
    <property type="entry name" value="PlsC"/>
    <property type="match status" value="1"/>
</dbReference>
<dbReference type="STRING" id="246786.GS18_0208920"/>
<comment type="caution">
    <text evidence="9">The sequence shown here is derived from an EMBL/GenBank/DDBJ whole genome shotgun (WGS) entry which is preliminary data.</text>
</comment>
<organism evidence="9 10">
    <name type="scientific">Metabacillus indicus</name>
    <name type="common">Bacillus indicus</name>
    <dbReference type="NCBI Taxonomy" id="246786"/>
    <lineage>
        <taxon>Bacteria</taxon>
        <taxon>Bacillati</taxon>
        <taxon>Bacillota</taxon>
        <taxon>Bacilli</taxon>
        <taxon>Bacillales</taxon>
        <taxon>Bacillaceae</taxon>
        <taxon>Metabacillus</taxon>
    </lineage>
</organism>
<dbReference type="PANTHER" id="PTHR10434:SF64">
    <property type="entry name" value="1-ACYL-SN-GLYCEROL-3-PHOSPHATE ACYLTRANSFERASE-RELATED"/>
    <property type="match status" value="1"/>
</dbReference>
<name>A0A084H023_METID</name>
<dbReference type="InterPro" id="IPR002123">
    <property type="entry name" value="Plipid/glycerol_acylTrfase"/>
</dbReference>
<dbReference type="OrthoDB" id="9803035at2"/>
<evidence type="ECO:0000256" key="3">
    <source>
        <dbReference type="ARBA" id="ARBA00022516"/>
    </source>
</evidence>
<proteinExistence type="inferred from homology"/>
<evidence type="ECO:0000256" key="4">
    <source>
        <dbReference type="ARBA" id="ARBA00022679"/>
    </source>
</evidence>
<feature type="domain" description="Phospholipid/glycerol acyltransferase" evidence="8">
    <location>
        <begin position="73"/>
        <end position="187"/>
    </location>
</feature>
<accession>A0A084H023</accession>
<keyword evidence="10" id="KW-1185">Reference proteome</keyword>